<feature type="non-terminal residue" evidence="1">
    <location>
        <position position="22"/>
    </location>
</feature>
<proteinExistence type="predicted"/>
<protein>
    <submittedName>
        <fullName evidence="1">Uncharacterized protein</fullName>
    </submittedName>
</protein>
<gene>
    <name evidence="1" type="ORF">METZ01_LOCUS464059</name>
</gene>
<feature type="non-terminal residue" evidence="1">
    <location>
        <position position="1"/>
    </location>
</feature>
<organism evidence="1">
    <name type="scientific">marine metagenome</name>
    <dbReference type="NCBI Taxonomy" id="408172"/>
    <lineage>
        <taxon>unclassified sequences</taxon>
        <taxon>metagenomes</taxon>
        <taxon>ecological metagenomes</taxon>
    </lineage>
</organism>
<accession>A0A383AVJ3</accession>
<reference evidence="1" key="1">
    <citation type="submission" date="2018-05" db="EMBL/GenBank/DDBJ databases">
        <authorList>
            <person name="Lanie J.A."/>
            <person name="Ng W.-L."/>
            <person name="Kazmierczak K.M."/>
            <person name="Andrzejewski T.M."/>
            <person name="Davidsen T.M."/>
            <person name="Wayne K.J."/>
            <person name="Tettelin H."/>
            <person name="Glass J.I."/>
            <person name="Rusch D."/>
            <person name="Podicherti R."/>
            <person name="Tsui H.-C.T."/>
            <person name="Winkler M.E."/>
        </authorList>
    </citation>
    <scope>NUCLEOTIDE SEQUENCE</scope>
</reference>
<name>A0A383AVJ3_9ZZZZ</name>
<sequence>LWRSDGILFISFIRSQQKCRAS</sequence>
<dbReference type="AlphaFoldDB" id="A0A383AVJ3"/>
<dbReference type="EMBL" id="UINC01194893">
    <property type="protein sequence ID" value="SVE11205.1"/>
    <property type="molecule type" value="Genomic_DNA"/>
</dbReference>
<evidence type="ECO:0000313" key="1">
    <source>
        <dbReference type="EMBL" id="SVE11205.1"/>
    </source>
</evidence>